<evidence type="ECO:0000313" key="1">
    <source>
        <dbReference type="EMBL" id="QEZ48953.1"/>
    </source>
</evidence>
<geneLocation type="plasmid" evidence="1">
    <name>unnamed1</name>
</geneLocation>
<sequence>MFTQEWADVVNRHTRRLAALLTRIKRNEALLVELGAPLLDRLEAAERRIEALELDATRRSKGLHVSLTSAKRAVRESEGRQ</sequence>
<dbReference type="EMBL" id="CP032520">
    <property type="protein sequence ID" value="QEZ48953.1"/>
    <property type="molecule type" value="Genomic_DNA"/>
</dbReference>
<dbReference type="AlphaFoldDB" id="A0A5P3VTU8"/>
<dbReference type="Proteomes" id="UP000325743">
    <property type="component" value="Plasmid unnamed1"/>
</dbReference>
<evidence type="ECO:0000313" key="2">
    <source>
        <dbReference type="Proteomes" id="UP000325743"/>
    </source>
</evidence>
<proteinExistence type="predicted"/>
<dbReference type="RefSeq" id="WP_151073187.1">
    <property type="nucleotide sequence ID" value="NZ_CP032520.1"/>
</dbReference>
<gene>
    <name evidence="1" type="ORF">D2917_32345</name>
</gene>
<protein>
    <submittedName>
        <fullName evidence="1">Uncharacterized protein</fullName>
    </submittedName>
</protein>
<accession>A0A5P3VTU8</accession>
<keyword evidence="1" id="KW-0614">Plasmid</keyword>
<name>A0A5P3VTU8_9BURK</name>
<organism evidence="1 2">
    <name type="scientific">Cupriavidus oxalaticus</name>
    <dbReference type="NCBI Taxonomy" id="96344"/>
    <lineage>
        <taxon>Bacteria</taxon>
        <taxon>Pseudomonadati</taxon>
        <taxon>Pseudomonadota</taxon>
        <taxon>Betaproteobacteria</taxon>
        <taxon>Burkholderiales</taxon>
        <taxon>Burkholderiaceae</taxon>
        <taxon>Cupriavidus</taxon>
    </lineage>
</organism>
<reference evidence="1 2" key="1">
    <citation type="submission" date="2018-09" db="EMBL/GenBank/DDBJ databases">
        <title>Complete genome sequence of Cupriavidus oxalaticus T2, a bacterium capable of phenol tolerance and degradation.</title>
        <authorList>
            <person name="Yan J."/>
        </authorList>
    </citation>
    <scope>NUCLEOTIDE SEQUENCE [LARGE SCALE GENOMIC DNA]</scope>
    <source>
        <strain evidence="1 2">T2</strain>
        <plasmid evidence="1 2">unnamed1</plasmid>
    </source>
</reference>